<comment type="pathway">
    <text evidence="2">Glycolipid biosynthesis; glycosylphosphatidylinositol-anchor biosynthesis.</text>
</comment>
<evidence type="ECO:0000256" key="5">
    <source>
        <dbReference type="ARBA" id="ARBA00022692"/>
    </source>
</evidence>
<dbReference type="InterPro" id="IPR019540">
    <property type="entry name" value="PtdIno-glycan_biosynth_class_S"/>
</dbReference>
<evidence type="ECO:0000256" key="3">
    <source>
        <dbReference type="ARBA" id="ARBA00005316"/>
    </source>
</evidence>
<dbReference type="UniPathway" id="UPA00196"/>
<dbReference type="AlphaFoldDB" id="C1BPT8"/>
<name>C1BPT8_CALRO</name>
<evidence type="ECO:0000256" key="7">
    <source>
        <dbReference type="ARBA" id="ARBA00022989"/>
    </source>
</evidence>
<evidence type="ECO:0000256" key="8">
    <source>
        <dbReference type="ARBA" id="ARBA00023136"/>
    </source>
</evidence>
<keyword evidence="5 10" id="KW-0812">Transmembrane</keyword>
<organism evidence="11">
    <name type="scientific">Caligus rogercresseyi</name>
    <name type="common">Sea louse</name>
    <dbReference type="NCBI Taxonomy" id="217165"/>
    <lineage>
        <taxon>Eukaryota</taxon>
        <taxon>Metazoa</taxon>
        <taxon>Ecdysozoa</taxon>
        <taxon>Arthropoda</taxon>
        <taxon>Crustacea</taxon>
        <taxon>Multicrustacea</taxon>
        <taxon>Hexanauplia</taxon>
        <taxon>Copepoda</taxon>
        <taxon>Siphonostomatoida</taxon>
        <taxon>Caligidae</taxon>
        <taxon>Caligus</taxon>
    </lineage>
</organism>
<comment type="subcellular location">
    <subcellularLocation>
        <location evidence="1">Endoplasmic reticulum membrane</location>
        <topology evidence="1">Multi-pass membrane protein</topology>
    </subcellularLocation>
</comment>
<evidence type="ECO:0000256" key="10">
    <source>
        <dbReference type="SAM" id="Phobius"/>
    </source>
</evidence>
<dbReference type="PANTHER" id="PTHR21072:SF13">
    <property type="entry name" value="GPI TRANSAMIDASE COMPONENT PIG-S"/>
    <property type="match status" value="1"/>
</dbReference>
<dbReference type="PANTHER" id="PTHR21072">
    <property type="entry name" value="GPI TRANSAMIDASE COMPONENT PIG-S"/>
    <property type="match status" value="1"/>
</dbReference>
<evidence type="ECO:0000256" key="9">
    <source>
        <dbReference type="ARBA" id="ARBA00023180"/>
    </source>
</evidence>
<feature type="transmembrane region" description="Helical" evidence="10">
    <location>
        <begin position="16"/>
        <end position="35"/>
    </location>
</feature>
<protein>
    <submittedName>
        <fullName evidence="11">GPI transamidase component PIG-S</fullName>
    </submittedName>
</protein>
<evidence type="ECO:0000256" key="1">
    <source>
        <dbReference type="ARBA" id="ARBA00004477"/>
    </source>
</evidence>
<dbReference type="GO" id="GO:0016255">
    <property type="term" value="P:attachment of GPI anchor to protein"/>
    <property type="evidence" value="ECO:0007669"/>
    <property type="project" value="InterPro"/>
</dbReference>
<sequence>MKTGDSKKKHMDRDQILCILSFAGVMILIGIPTWWKCTKVYRVDLPYEQIQTELHTPDVLPAKIILVSEDIPSDKHTFPIALRNALMEDKVKPAAFKIEFSARGPSSFESEVMKDFSIQDSDNKIVSRQSNVNEGTILIYSVPSLSGLILLGTGRSLYVGPDVEASQVGHVVREVVLGDSVLKSSAESIESDKKLLDNKLNLRRVPASAEGYDILFTLLNPEPEKLNAEWDIREAVESYVEPFIGSISNLSTFKVKSQVSLVLLFFFLRSYLKQYS</sequence>
<dbReference type="EMBL" id="BT076617">
    <property type="protein sequence ID" value="ACO11041.1"/>
    <property type="molecule type" value="mRNA"/>
</dbReference>
<keyword evidence="4" id="KW-0337">GPI-anchor biosynthesis</keyword>
<dbReference type="Pfam" id="PF10510">
    <property type="entry name" value="PIG-S"/>
    <property type="match status" value="1"/>
</dbReference>
<keyword evidence="6" id="KW-0256">Endoplasmic reticulum</keyword>
<evidence type="ECO:0000256" key="6">
    <source>
        <dbReference type="ARBA" id="ARBA00022824"/>
    </source>
</evidence>
<evidence type="ECO:0000256" key="4">
    <source>
        <dbReference type="ARBA" id="ARBA00022502"/>
    </source>
</evidence>
<dbReference type="GO" id="GO:0042765">
    <property type="term" value="C:GPI-anchor transamidase complex"/>
    <property type="evidence" value="ECO:0007669"/>
    <property type="project" value="InterPro"/>
</dbReference>
<gene>
    <name evidence="11" type="primary">PIGS</name>
</gene>
<proteinExistence type="evidence at transcript level"/>
<keyword evidence="9" id="KW-0325">Glycoprotein</keyword>
<evidence type="ECO:0000256" key="2">
    <source>
        <dbReference type="ARBA" id="ARBA00004687"/>
    </source>
</evidence>
<dbReference type="GO" id="GO:0006506">
    <property type="term" value="P:GPI anchor biosynthetic process"/>
    <property type="evidence" value="ECO:0007669"/>
    <property type="project" value="UniProtKB-UniPathway"/>
</dbReference>
<comment type="similarity">
    <text evidence="3">Belongs to the PIGS family.</text>
</comment>
<evidence type="ECO:0000313" key="11">
    <source>
        <dbReference type="EMBL" id="ACO11041.1"/>
    </source>
</evidence>
<keyword evidence="8 10" id="KW-0472">Membrane</keyword>
<reference evidence="11" key="1">
    <citation type="submission" date="2009-03" db="EMBL/GenBank/DDBJ databases">
        <title>Caligus rogercresseyi ESTs and full-length cDNAs.</title>
        <authorList>
            <person name="Yasuike M."/>
            <person name="von Schalburg K."/>
            <person name="Cooper G."/>
            <person name="Leong J."/>
            <person name="Jones S.R.M."/>
            <person name="Koop B.F."/>
        </authorList>
    </citation>
    <scope>NUCLEOTIDE SEQUENCE</scope>
    <source>
        <tissue evidence="11">Whole tissue</tissue>
    </source>
</reference>
<accession>C1BPT8</accession>
<keyword evidence="7 10" id="KW-1133">Transmembrane helix</keyword>